<keyword evidence="3" id="KW-1185">Reference proteome</keyword>
<feature type="domain" description="N-acetyltransferase" evidence="1">
    <location>
        <begin position="8"/>
        <end position="95"/>
    </location>
</feature>
<comment type="caution">
    <text evidence="2">The sequence shown here is derived from an EMBL/GenBank/DDBJ whole genome shotgun (WGS) entry which is preliminary data.</text>
</comment>
<dbReference type="Gene3D" id="3.40.630.30">
    <property type="match status" value="1"/>
</dbReference>
<gene>
    <name evidence="2" type="ORF">C7T94_11850</name>
</gene>
<evidence type="ECO:0000259" key="1">
    <source>
        <dbReference type="PROSITE" id="PS51729"/>
    </source>
</evidence>
<dbReference type="InterPro" id="IPR031165">
    <property type="entry name" value="GNAT_YJDJ"/>
</dbReference>
<sequence>MESTRITLTGHARGEVQLFSNEVKAGKMDIAMTNSRLTVFHTEVDPEFEGQGFAKLLLAQLVSYAREKQLKIVALCPYVNMQFRRHPMQYEDIWEKDWHQ</sequence>
<accession>A0A2T3HLI0</accession>
<dbReference type="InterPro" id="IPR016181">
    <property type="entry name" value="Acyl_CoA_acyltransferase"/>
</dbReference>
<dbReference type="Proteomes" id="UP000240912">
    <property type="component" value="Unassembled WGS sequence"/>
</dbReference>
<name>A0A2T3HLI0_9SPHI</name>
<evidence type="ECO:0000313" key="3">
    <source>
        <dbReference type="Proteomes" id="UP000240912"/>
    </source>
</evidence>
<dbReference type="InterPro" id="IPR045057">
    <property type="entry name" value="Gcn5-rel_NAT"/>
</dbReference>
<dbReference type="PROSITE" id="PS51729">
    <property type="entry name" value="GNAT_YJDJ"/>
    <property type="match status" value="1"/>
</dbReference>
<dbReference type="CDD" id="cd04301">
    <property type="entry name" value="NAT_SF"/>
    <property type="match status" value="1"/>
</dbReference>
<reference evidence="2 3" key="1">
    <citation type="submission" date="2018-03" db="EMBL/GenBank/DDBJ databases">
        <authorList>
            <person name="Keele B.F."/>
        </authorList>
    </citation>
    <scope>NUCLEOTIDE SEQUENCE [LARGE SCALE GENOMIC DNA]</scope>
    <source>
        <strain evidence="2 3">YL28-9</strain>
    </source>
</reference>
<dbReference type="EMBL" id="PYLS01000005">
    <property type="protein sequence ID" value="PST83276.1"/>
    <property type="molecule type" value="Genomic_DNA"/>
</dbReference>
<dbReference type="SUPFAM" id="SSF55729">
    <property type="entry name" value="Acyl-CoA N-acyltransferases (Nat)"/>
    <property type="match status" value="1"/>
</dbReference>
<dbReference type="PANTHER" id="PTHR31435">
    <property type="entry name" value="PROTEIN NATD1"/>
    <property type="match status" value="1"/>
</dbReference>
<dbReference type="AlphaFoldDB" id="A0A2T3HLI0"/>
<dbReference type="Pfam" id="PF14542">
    <property type="entry name" value="Acetyltransf_CG"/>
    <property type="match status" value="1"/>
</dbReference>
<keyword evidence="2" id="KW-0808">Transferase</keyword>
<dbReference type="PANTHER" id="PTHR31435:SF10">
    <property type="entry name" value="BSR4717 PROTEIN"/>
    <property type="match status" value="1"/>
</dbReference>
<dbReference type="RefSeq" id="WP_107215536.1">
    <property type="nucleotide sequence ID" value="NZ_KZ686269.1"/>
</dbReference>
<dbReference type="GO" id="GO:0016740">
    <property type="term" value="F:transferase activity"/>
    <property type="evidence" value="ECO:0007669"/>
    <property type="project" value="UniProtKB-KW"/>
</dbReference>
<evidence type="ECO:0000313" key="2">
    <source>
        <dbReference type="EMBL" id="PST83276.1"/>
    </source>
</evidence>
<protein>
    <submittedName>
        <fullName evidence="2">N-acetyltransferase</fullName>
    </submittedName>
</protein>
<dbReference type="OrthoDB" id="1120671at2"/>
<proteinExistence type="predicted"/>
<organism evidence="2 3">
    <name type="scientific">Pedobacter yulinensis</name>
    <dbReference type="NCBI Taxonomy" id="2126353"/>
    <lineage>
        <taxon>Bacteria</taxon>
        <taxon>Pseudomonadati</taxon>
        <taxon>Bacteroidota</taxon>
        <taxon>Sphingobacteriia</taxon>
        <taxon>Sphingobacteriales</taxon>
        <taxon>Sphingobacteriaceae</taxon>
        <taxon>Pedobacter</taxon>
    </lineage>
</organism>